<dbReference type="Pfam" id="PF11809">
    <property type="entry name" value="DUF3330"/>
    <property type="match status" value="1"/>
</dbReference>
<dbReference type="Proteomes" id="UP000198814">
    <property type="component" value="Unassembled WGS sequence"/>
</dbReference>
<accession>A0A1H8UZL9</accession>
<evidence type="ECO:0008006" key="3">
    <source>
        <dbReference type="Google" id="ProtNLM"/>
    </source>
</evidence>
<keyword evidence="2" id="KW-1185">Reference proteome</keyword>
<proteinExistence type="predicted"/>
<name>A0A1H8UZL9_9PROT</name>
<evidence type="ECO:0000313" key="1">
    <source>
        <dbReference type="EMBL" id="SEP08008.1"/>
    </source>
</evidence>
<dbReference type="STRING" id="42354.SAMN05216333_1427"/>
<organism evidence="1 2">
    <name type="scientific">Nitrosomonas oligotropha</name>
    <dbReference type="NCBI Taxonomy" id="42354"/>
    <lineage>
        <taxon>Bacteria</taxon>
        <taxon>Pseudomonadati</taxon>
        <taxon>Pseudomonadota</taxon>
        <taxon>Betaproteobacteria</taxon>
        <taxon>Nitrosomonadales</taxon>
        <taxon>Nitrosomonadaceae</taxon>
        <taxon>Nitrosomonas</taxon>
    </lineage>
</organism>
<sequence length="66" mass="7842">MTEQKKLVEPERVSCVVCFKEIPISEAKSVKATDYIMYYCGLDCYDKWIKQEEKSEKQENDQQKTQ</sequence>
<evidence type="ECO:0000313" key="2">
    <source>
        <dbReference type="Proteomes" id="UP000198814"/>
    </source>
</evidence>
<dbReference type="AlphaFoldDB" id="A0A1H8UZL9"/>
<dbReference type="RefSeq" id="WP_090322405.1">
    <property type="nucleotide sequence ID" value="NZ_FNOE01000043.1"/>
</dbReference>
<protein>
    <recommendedName>
        <fullName evidence="3">DUF3330 domain-containing protein</fullName>
    </recommendedName>
</protein>
<gene>
    <name evidence="1" type="ORF">SAMN05216333_1427</name>
</gene>
<dbReference type="InterPro" id="IPR021767">
    <property type="entry name" value="TnpM"/>
</dbReference>
<dbReference type="OrthoDB" id="9813903at2"/>
<dbReference type="EMBL" id="FODO01000042">
    <property type="protein sequence ID" value="SEP08008.1"/>
    <property type="molecule type" value="Genomic_DNA"/>
</dbReference>
<reference evidence="2" key="1">
    <citation type="submission" date="2016-10" db="EMBL/GenBank/DDBJ databases">
        <authorList>
            <person name="Varghese N."/>
            <person name="Submissions S."/>
        </authorList>
    </citation>
    <scope>NUCLEOTIDE SEQUENCE [LARGE SCALE GENOMIC DNA]</scope>
    <source>
        <strain evidence="2">Nm76</strain>
    </source>
</reference>